<accession>A0A5C5BBB7</accession>
<name>A0A5C5BBB7_9MICO</name>
<dbReference type="InterPro" id="IPR011014">
    <property type="entry name" value="MscS_channel_TM-2"/>
</dbReference>
<dbReference type="InterPro" id="IPR045276">
    <property type="entry name" value="YbiO_bact"/>
</dbReference>
<dbReference type="InterPro" id="IPR049142">
    <property type="entry name" value="MS_channel_1st"/>
</dbReference>
<dbReference type="Gene3D" id="1.10.287.1260">
    <property type="match status" value="1"/>
</dbReference>
<dbReference type="OrthoDB" id="4638917at2"/>
<evidence type="ECO:0000259" key="8">
    <source>
        <dbReference type="Pfam" id="PF00924"/>
    </source>
</evidence>
<gene>
    <name evidence="10" type="ORF">FH969_08060</name>
</gene>
<evidence type="ECO:0000256" key="2">
    <source>
        <dbReference type="ARBA" id="ARBA00008017"/>
    </source>
</evidence>
<dbReference type="Gene3D" id="2.30.30.60">
    <property type="match status" value="1"/>
</dbReference>
<dbReference type="SUPFAM" id="SSF82689">
    <property type="entry name" value="Mechanosensitive channel protein MscS (YggB), C-terminal domain"/>
    <property type="match status" value="1"/>
</dbReference>
<evidence type="ECO:0000313" key="10">
    <source>
        <dbReference type="EMBL" id="TNU74089.1"/>
    </source>
</evidence>
<keyword evidence="5 7" id="KW-1133">Transmembrane helix</keyword>
<dbReference type="Proteomes" id="UP000313849">
    <property type="component" value="Unassembled WGS sequence"/>
</dbReference>
<dbReference type="SUPFAM" id="SSF50182">
    <property type="entry name" value="Sm-like ribonucleoproteins"/>
    <property type="match status" value="1"/>
</dbReference>
<dbReference type="PANTHER" id="PTHR30460:SF0">
    <property type="entry name" value="MODERATE CONDUCTANCE MECHANOSENSITIVE CHANNEL YBIO"/>
    <property type="match status" value="1"/>
</dbReference>
<evidence type="ECO:0000256" key="3">
    <source>
        <dbReference type="ARBA" id="ARBA00022475"/>
    </source>
</evidence>
<dbReference type="RefSeq" id="WP_108719543.1">
    <property type="nucleotide sequence ID" value="NZ_VENP01000025.1"/>
</dbReference>
<evidence type="ECO:0000256" key="4">
    <source>
        <dbReference type="ARBA" id="ARBA00022692"/>
    </source>
</evidence>
<dbReference type="GO" id="GO:0008381">
    <property type="term" value="F:mechanosensitive monoatomic ion channel activity"/>
    <property type="evidence" value="ECO:0007669"/>
    <property type="project" value="InterPro"/>
</dbReference>
<sequence>MAEDQINDAWAWLTGAPLRALIIALFGLLTVIVLRWMLTRVMNRLQRAPLPTVDTTGRVTLTLGDVPADHARIRRLRTLHQLLASTIGVVVGVVTLIMILGTFGVNIAPLIASAGVVGIAVAFGAQSLVSDVVTGLFMLVENQYNVGDRVELGALGNILAAGTIEEVGLRVTTLRDDDGRLWYVRNGQILRVANESQGWSLAVVEVALAPDTDLSTVREDVQAFVGQQLTDPALAAVALTDRDPVVRVSDISGGAAVLQVRVHAQPGQNQQLASILRRRLYAEFTRTGIKLA</sequence>
<keyword evidence="11" id="KW-1185">Reference proteome</keyword>
<dbReference type="SUPFAM" id="SSF82861">
    <property type="entry name" value="Mechanosensitive channel protein MscS (YggB), transmembrane region"/>
    <property type="match status" value="1"/>
</dbReference>
<feature type="transmembrane region" description="Helical" evidence="7">
    <location>
        <begin position="82"/>
        <end position="101"/>
    </location>
</feature>
<dbReference type="FunFam" id="2.30.30.60:FF:000001">
    <property type="entry name" value="MscS Mechanosensitive ion channel"/>
    <property type="match status" value="1"/>
</dbReference>
<dbReference type="Pfam" id="PF21088">
    <property type="entry name" value="MS_channel_1st"/>
    <property type="match status" value="1"/>
</dbReference>
<evidence type="ECO:0000259" key="9">
    <source>
        <dbReference type="Pfam" id="PF21088"/>
    </source>
</evidence>
<evidence type="ECO:0000256" key="5">
    <source>
        <dbReference type="ARBA" id="ARBA00022989"/>
    </source>
</evidence>
<dbReference type="InterPro" id="IPR011066">
    <property type="entry name" value="MscS_channel_C_sf"/>
</dbReference>
<feature type="domain" description="Mechanosensitive ion channel MscS" evidence="8">
    <location>
        <begin position="128"/>
        <end position="194"/>
    </location>
</feature>
<proteinExistence type="inferred from homology"/>
<organism evidence="10 11">
    <name type="scientific">Miniimonas arenae</name>
    <dbReference type="NCBI Taxonomy" id="676201"/>
    <lineage>
        <taxon>Bacteria</taxon>
        <taxon>Bacillati</taxon>
        <taxon>Actinomycetota</taxon>
        <taxon>Actinomycetes</taxon>
        <taxon>Micrococcales</taxon>
        <taxon>Beutenbergiaceae</taxon>
        <taxon>Miniimonas</taxon>
    </lineage>
</organism>
<reference evidence="10 11" key="1">
    <citation type="submission" date="2019-06" db="EMBL/GenBank/DDBJ databases">
        <title>Draft genome sequence of Miniimonas arenae KCTC 19750T isolated from sea sand.</title>
        <authorList>
            <person name="Park S.-J."/>
        </authorList>
    </citation>
    <scope>NUCLEOTIDE SEQUENCE [LARGE SCALE GENOMIC DNA]</scope>
    <source>
        <strain evidence="10 11">KCTC 19750</strain>
    </source>
</reference>
<evidence type="ECO:0000256" key="1">
    <source>
        <dbReference type="ARBA" id="ARBA00004651"/>
    </source>
</evidence>
<comment type="similarity">
    <text evidence="2">Belongs to the MscS (TC 1.A.23) family.</text>
</comment>
<dbReference type="AlphaFoldDB" id="A0A5C5BBB7"/>
<comment type="subcellular location">
    <subcellularLocation>
        <location evidence="1">Cell membrane</location>
        <topology evidence="1">Multi-pass membrane protein</topology>
    </subcellularLocation>
</comment>
<feature type="transmembrane region" description="Helical" evidence="7">
    <location>
        <begin position="20"/>
        <end position="38"/>
    </location>
</feature>
<dbReference type="EMBL" id="VENP01000025">
    <property type="protein sequence ID" value="TNU74089.1"/>
    <property type="molecule type" value="Genomic_DNA"/>
</dbReference>
<dbReference type="InterPro" id="IPR006685">
    <property type="entry name" value="MscS_channel_2nd"/>
</dbReference>
<keyword evidence="4 7" id="KW-0812">Transmembrane</keyword>
<dbReference type="InterPro" id="IPR010920">
    <property type="entry name" value="LSM_dom_sf"/>
</dbReference>
<dbReference type="Pfam" id="PF00924">
    <property type="entry name" value="MS_channel_2nd"/>
    <property type="match status" value="1"/>
</dbReference>
<keyword evidence="6 7" id="KW-0472">Membrane</keyword>
<evidence type="ECO:0000313" key="11">
    <source>
        <dbReference type="Proteomes" id="UP000313849"/>
    </source>
</evidence>
<evidence type="ECO:0000256" key="6">
    <source>
        <dbReference type="ARBA" id="ARBA00023136"/>
    </source>
</evidence>
<protein>
    <submittedName>
        <fullName evidence="10">Mechanosensitive ion channel</fullName>
    </submittedName>
</protein>
<comment type="caution">
    <text evidence="10">The sequence shown here is derived from an EMBL/GenBank/DDBJ whole genome shotgun (WGS) entry which is preliminary data.</text>
</comment>
<feature type="domain" description="Mechanosensitive ion channel transmembrane helices 2/3" evidence="9">
    <location>
        <begin position="89"/>
        <end position="126"/>
    </location>
</feature>
<dbReference type="Gene3D" id="3.30.70.100">
    <property type="match status" value="1"/>
</dbReference>
<feature type="transmembrane region" description="Helical" evidence="7">
    <location>
        <begin position="107"/>
        <end position="129"/>
    </location>
</feature>
<dbReference type="InterPro" id="IPR023408">
    <property type="entry name" value="MscS_beta-dom_sf"/>
</dbReference>
<dbReference type="PANTHER" id="PTHR30460">
    <property type="entry name" value="MODERATE CONDUCTANCE MECHANOSENSITIVE CHANNEL YBIO"/>
    <property type="match status" value="1"/>
</dbReference>
<keyword evidence="3" id="KW-1003">Cell membrane</keyword>
<evidence type="ECO:0000256" key="7">
    <source>
        <dbReference type="SAM" id="Phobius"/>
    </source>
</evidence>
<dbReference type="GO" id="GO:0005886">
    <property type="term" value="C:plasma membrane"/>
    <property type="evidence" value="ECO:0007669"/>
    <property type="project" value="UniProtKB-SubCell"/>
</dbReference>